<organism evidence="1 2">
    <name type="scientific">Echinococcus granulosus</name>
    <name type="common">Hydatid tapeworm</name>
    <dbReference type="NCBI Taxonomy" id="6210"/>
    <lineage>
        <taxon>Eukaryota</taxon>
        <taxon>Metazoa</taxon>
        <taxon>Spiralia</taxon>
        <taxon>Lophotrochozoa</taxon>
        <taxon>Platyhelminthes</taxon>
        <taxon>Cestoda</taxon>
        <taxon>Eucestoda</taxon>
        <taxon>Cyclophyllidea</taxon>
        <taxon>Taeniidae</taxon>
        <taxon>Echinococcus</taxon>
        <taxon>Echinococcus granulosus group</taxon>
    </lineage>
</organism>
<keyword evidence="2" id="KW-1185">Reference proteome</keyword>
<dbReference type="Proteomes" id="UP000019149">
    <property type="component" value="Unassembled WGS sequence"/>
</dbReference>
<evidence type="ECO:0000313" key="2">
    <source>
        <dbReference type="Proteomes" id="UP000019149"/>
    </source>
</evidence>
<dbReference type="RefSeq" id="XP_024348105.1">
    <property type="nucleotide sequence ID" value="XM_024497464.1"/>
</dbReference>
<name>W6UU42_ECHGR</name>
<dbReference type="CTD" id="36343930"/>
<gene>
    <name evidence="1" type="ORF">EGR_08215</name>
</gene>
<evidence type="ECO:0000313" key="1">
    <source>
        <dbReference type="EMBL" id="EUB56909.1"/>
    </source>
</evidence>
<dbReference type="EMBL" id="APAU02000099">
    <property type="protein sequence ID" value="EUB56909.1"/>
    <property type="molecule type" value="Genomic_DNA"/>
</dbReference>
<dbReference type="AlphaFoldDB" id="W6UU42"/>
<accession>W6UU42</accession>
<dbReference type="GeneID" id="36343930"/>
<proteinExistence type="predicted"/>
<protein>
    <submittedName>
        <fullName evidence="1">Uncharacterized protein</fullName>
    </submittedName>
</protein>
<dbReference type="KEGG" id="egl:EGR_08215"/>
<reference evidence="1 2" key="1">
    <citation type="journal article" date="2013" name="Nat. Genet.">
        <title>The genome of the hydatid tapeworm Echinococcus granulosus.</title>
        <authorList>
            <person name="Zheng H."/>
            <person name="Zhang W."/>
            <person name="Zhang L."/>
            <person name="Zhang Z."/>
            <person name="Li J."/>
            <person name="Lu G."/>
            <person name="Zhu Y."/>
            <person name="Wang Y."/>
            <person name="Huang Y."/>
            <person name="Liu J."/>
            <person name="Kang H."/>
            <person name="Chen J."/>
            <person name="Wang L."/>
            <person name="Chen A."/>
            <person name="Yu S."/>
            <person name="Gao Z."/>
            <person name="Jin L."/>
            <person name="Gu W."/>
            <person name="Wang Z."/>
            <person name="Zhao L."/>
            <person name="Shi B."/>
            <person name="Wen H."/>
            <person name="Lin R."/>
            <person name="Jones M.K."/>
            <person name="Brejova B."/>
            <person name="Vinar T."/>
            <person name="Zhao G."/>
            <person name="McManus D.P."/>
            <person name="Chen Z."/>
            <person name="Zhou Y."/>
            <person name="Wang S."/>
        </authorList>
    </citation>
    <scope>NUCLEOTIDE SEQUENCE [LARGE SCALE GENOMIC DNA]</scope>
</reference>
<comment type="caution">
    <text evidence="1">The sequence shown here is derived from an EMBL/GenBank/DDBJ whole genome shotgun (WGS) entry which is preliminary data.</text>
</comment>
<sequence length="237" mass="27649">MVANKRQVVRLAVYKNLNILFSCIYYDSHRNTKDRLLLPTSMLAVTQYGELTSSRFVNSTTVDELVNFLKASCNISPGWVLFPTNFLCRFSLCTKSGFELAKYFITECNMCAYTDKKKHQAERLEARVEIQKNQSKMVVLTAILISRIPAFRHQEKFYIHNISIKQICHINAYLRHLLQDKTGKANYRPPLHSYFKISLESEKQLLCKYCLTIFKMSKTYLSLNHPNSLDIKTLLHY</sequence>